<evidence type="ECO:0008006" key="3">
    <source>
        <dbReference type="Google" id="ProtNLM"/>
    </source>
</evidence>
<dbReference type="OrthoDB" id="658990at2"/>
<dbReference type="EMBL" id="PVTR01000017">
    <property type="protein sequence ID" value="PRY84733.1"/>
    <property type="molecule type" value="Genomic_DNA"/>
</dbReference>
<protein>
    <recommendedName>
        <fullName evidence="3">Outer membrane protein with beta-barrel domain</fullName>
    </recommendedName>
</protein>
<organism evidence="1 2">
    <name type="scientific">Mongoliibacter ruber</name>
    <dbReference type="NCBI Taxonomy" id="1750599"/>
    <lineage>
        <taxon>Bacteria</taxon>
        <taxon>Pseudomonadati</taxon>
        <taxon>Bacteroidota</taxon>
        <taxon>Cytophagia</taxon>
        <taxon>Cytophagales</taxon>
        <taxon>Cyclobacteriaceae</taxon>
        <taxon>Mongoliibacter</taxon>
    </lineage>
</organism>
<keyword evidence="2" id="KW-1185">Reference proteome</keyword>
<name>A0A2T0WDE6_9BACT</name>
<evidence type="ECO:0000313" key="1">
    <source>
        <dbReference type="EMBL" id="PRY84733.1"/>
    </source>
</evidence>
<dbReference type="SUPFAM" id="SSF56925">
    <property type="entry name" value="OMPA-like"/>
    <property type="match status" value="1"/>
</dbReference>
<evidence type="ECO:0000313" key="2">
    <source>
        <dbReference type="Proteomes" id="UP000238157"/>
    </source>
</evidence>
<dbReference type="InterPro" id="IPR011250">
    <property type="entry name" value="OMP/PagP_B-barrel"/>
</dbReference>
<reference evidence="1 2" key="1">
    <citation type="submission" date="2018-03" db="EMBL/GenBank/DDBJ databases">
        <title>Genomic Encyclopedia of Archaeal and Bacterial Type Strains, Phase II (KMG-II): from individual species to whole genera.</title>
        <authorList>
            <person name="Goeker M."/>
        </authorList>
    </citation>
    <scope>NUCLEOTIDE SEQUENCE [LARGE SCALE GENOMIC DNA]</scope>
    <source>
        <strain evidence="1 2">DSM 27929</strain>
    </source>
</reference>
<comment type="caution">
    <text evidence="1">The sequence shown here is derived from an EMBL/GenBank/DDBJ whole genome shotgun (WGS) entry which is preliminary data.</text>
</comment>
<gene>
    <name evidence="1" type="ORF">CLW00_11710</name>
</gene>
<accession>A0A2T0WDE6</accession>
<dbReference type="RefSeq" id="WP_106135388.1">
    <property type="nucleotide sequence ID" value="NZ_PVTR01000017.1"/>
</dbReference>
<dbReference type="Proteomes" id="UP000238157">
    <property type="component" value="Unassembled WGS sequence"/>
</dbReference>
<sequence>MASQVQGQVFKEKDLVLNGGLGLGSTFAAGWGGGFGLPLGVGAEYGVATLEKGVIGVGAEFGYASYNFYSVSTFGVRGSYHFAELLDLEQDNLDLYGGIGLYYRNFNFDGIIFSNSGLFPSFHAGARYYFSEKFGAYGEIGNTWAWLNLGVVLKL</sequence>
<dbReference type="AlphaFoldDB" id="A0A2T0WDE6"/>
<proteinExistence type="predicted"/>